<organism evidence="1 2">
    <name type="scientific">Eretmocerus hayati</name>
    <dbReference type="NCBI Taxonomy" id="131215"/>
    <lineage>
        <taxon>Eukaryota</taxon>
        <taxon>Metazoa</taxon>
        <taxon>Ecdysozoa</taxon>
        <taxon>Arthropoda</taxon>
        <taxon>Hexapoda</taxon>
        <taxon>Insecta</taxon>
        <taxon>Pterygota</taxon>
        <taxon>Neoptera</taxon>
        <taxon>Endopterygota</taxon>
        <taxon>Hymenoptera</taxon>
        <taxon>Apocrita</taxon>
        <taxon>Proctotrupomorpha</taxon>
        <taxon>Chalcidoidea</taxon>
        <taxon>Aphelinidae</taxon>
        <taxon>Aphelininae</taxon>
        <taxon>Eretmocerus</taxon>
    </lineage>
</organism>
<accession>A0ACC2PQH6</accession>
<dbReference type="EMBL" id="CM056741">
    <property type="protein sequence ID" value="KAJ8684030.1"/>
    <property type="molecule type" value="Genomic_DNA"/>
</dbReference>
<name>A0ACC2PQH6_9HYME</name>
<keyword evidence="2" id="KW-1185">Reference proteome</keyword>
<proteinExistence type="predicted"/>
<gene>
    <name evidence="1" type="ORF">QAD02_019822</name>
</gene>
<evidence type="ECO:0000313" key="2">
    <source>
        <dbReference type="Proteomes" id="UP001239111"/>
    </source>
</evidence>
<protein>
    <submittedName>
        <fullName evidence="1">Uncharacterized protein</fullName>
    </submittedName>
</protein>
<reference evidence="1" key="1">
    <citation type="submission" date="2023-04" db="EMBL/GenBank/DDBJ databases">
        <title>A chromosome-level genome assembly of the parasitoid wasp Eretmocerus hayati.</title>
        <authorList>
            <person name="Zhong Y."/>
            <person name="Liu S."/>
            <person name="Liu Y."/>
        </authorList>
    </citation>
    <scope>NUCLEOTIDE SEQUENCE</scope>
    <source>
        <strain evidence="1">ZJU_SS_LIU_2023</strain>
    </source>
</reference>
<comment type="caution">
    <text evidence="1">The sequence shown here is derived from an EMBL/GenBank/DDBJ whole genome shotgun (WGS) entry which is preliminary data.</text>
</comment>
<dbReference type="Proteomes" id="UP001239111">
    <property type="component" value="Chromosome 1"/>
</dbReference>
<evidence type="ECO:0000313" key="1">
    <source>
        <dbReference type="EMBL" id="KAJ8684030.1"/>
    </source>
</evidence>
<sequence>MPTQSIMERPAKKRKTGYNPKEESRLEKLVFGDPSDVIENLKNDKGESGTDNESEFEQEPEAAPQCSNRDALVQIDSVGEDHDSDDDEFFDTDPSRKVDQRNDGQAPAWKDEDDEDLSVKEALSAQNRKLPGKRPEKKYKELLQNKFLHVMGTPKWAKLDREEREESCDSDEEILRHSNHLIPKKSKSLSKGVIDLKVLSHVNKKTHTEGPFVNTVQFHRSSTVALVAGSSGVLSLFEIDGRENNKLTSIHFERFPIHTARFLRDDTEVLVGSMSHAFCHSYDLMTGKTQRILLPHGITNMKKFEISPDGKLIAICGRLGDIHLLSSTTKELIGSMKMNKKCRSLAFTPDSSKLLSHGDPSAENQESLCSDENSREDKPITTNINKRPLSTSASETSTREVADDTVEKSVVVSRVTKTVKKARIGEPEDFELVVSKKPPAAADYFKDNLDASPSLIPTDSLASYKSNCKIRTVDDITEQGCRTGQYYFEHYFSDPAKP</sequence>